<feature type="signal peptide" evidence="1">
    <location>
        <begin position="1"/>
        <end position="22"/>
    </location>
</feature>
<feature type="chain" id="PRO_5026891857" evidence="1">
    <location>
        <begin position="23"/>
        <end position="210"/>
    </location>
</feature>
<keyword evidence="1" id="KW-0732">Signal</keyword>
<reference evidence="3 4" key="1">
    <citation type="submission" date="2019-12" db="EMBL/GenBank/DDBJ databases">
        <title>Novel species isolated from a subtropical stream in China.</title>
        <authorList>
            <person name="Lu H."/>
        </authorList>
    </citation>
    <scope>NUCLEOTIDE SEQUENCE [LARGE SCALE GENOMIC DNA]</scope>
    <source>
        <strain evidence="3 4">FT135W</strain>
    </source>
</reference>
<evidence type="ECO:0000313" key="3">
    <source>
        <dbReference type="EMBL" id="MYM21109.1"/>
    </source>
</evidence>
<proteinExistence type="predicted"/>
<organism evidence="3 4">
    <name type="scientific">Duganella flavida</name>
    <dbReference type="NCBI Taxonomy" id="2692175"/>
    <lineage>
        <taxon>Bacteria</taxon>
        <taxon>Pseudomonadati</taxon>
        <taxon>Pseudomonadota</taxon>
        <taxon>Betaproteobacteria</taxon>
        <taxon>Burkholderiales</taxon>
        <taxon>Oxalobacteraceae</taxon>
        <taxon>Telluria group</taxon>
        <taxon>Duganella</taxon>
    </lineage>
</organism>
<keyword evidence="4" id="KW-1185">Reference proteome</keyword>
<dbReference type="RefSeq" id="WP_161004672.1">
    <property type="nucleotide sequence ID" value="NZ_WWCN01000001.1"/>
</dbReference>
<dbReference type="Proteomes" id="UP000479335">
    <property type="component" value="Unassembled WGS sequence"/>
</dbReference>
<feature type="domain" description="Putative auto-transporter adhesin head GIN" evidence="2">
    <location>
        <begin position="32"/>
        <end position="193"/>
    </location>
</feature>
<evidence type="ECO:0000256" key="1">
    <source>
        <dbReference type="SAM" id="SignalP"/>
    </source>
</evidence>
<dbReference type="AlphaFoldDB" id="A0A6L8K0T3"/>
<comment type="caution">
    <text evidence="3">The sequence shown here is derived from an EMBL/GenBank/DDBJ whole genome shotgun (WGS) entry which is preliminary data.</text>
</comment>
<dbReference type="InterPro" id="IPR021255">
    <property type="entry name" value="DUF2807"/>
</dbReference>
<protein>
    <submittedName>
        <fullName evidence="3">DUF2807 domain-containing protein</fullName>
    </submittedName>
</protein>
<evidence type="ECO:0000313" key="4">
    <source>
        <dbReference type="Proteomes" id="UP000479335"/>
    </source>
</evidence>
<dbReference type="EMBL" id="WWCN01000001">
    <property type="protein sequence ID" value="MYM21109.1"/>
    <property type="molecule type" value="Genomic_DNA"/>
</dbReference>
<dbReference type="Pfam" id="PF10988">
    <property type="entry name" value="DUF2807"/>
    <property type="match status" value="1"/>
</dbReference>
<gene>
    <name evidence="3" type="ORF">GTP46_00405</name>
</gene>
<dbReference type="Gene3D" id="2.160.20.120">
    <property type="match status" value="1"/>
</dbReference>
<accession>A0A6L8K0T3</accession>
<sequence length="210" mass="22134">MRRTVAAVLIPALFALSAAAHGAESKRTLPGFIAINAKGAFSMKVQVGDAQSVVVSGEDKFVSMLKTEVIDNELQVILPDKQFTSAKGAPTVTITVPSLSRVKLEGAGETQLHNINTDRIDISYLGAGQLVADGKVKYLRLSAKGVGRVDTRKLQAERVDVQFEGVGNISVYASDLLNAVAKGIGGLTYYGHPKKVNKEVAGIGSIQAGE</sequence>
<name>A0A6L8K0T3_9BURK</name>
<evidence type="ECO:0000259" key="2">
    <source>
        <dbReference type="Pfam" id="PF10988"/>
    </source>
</evidence>